<proteinExistence type="predicted"/>
<dbReference type="AlphaFoldDB" id="A0A543GIJ8"/>
<evidence type="ECO:0000256" key="1">
    <source>
        <dbReference type="SAM" id="MobiDB-lite"/>
    </source>
</evidence>
<feature type="region of interest" description="Disordered" evidence="1">
    <location>
        <begin position="14"/>
        <end position="63"/>
    </location>
</feature>
<evidence type="ECO:0000313" key="3">
    <source>
        <dbReference type="Proteomes" id="UP000319818"/>
    </source>
</evidence>
<name>A0A543GIJ8_9PSEU</name>
<feature type="compositionally biased region" description="Basic and acidic residues" evidence="1">
    <location>
        <begin position="22"/>
        <end position="45"/>
    </location>
</feature>
<gene>
    <name evidence="2" type="ORF">FB388_3319</name>
</gene>
<sequence length="63" mass="6622">MQIPKGMVVERIRSSGSADAAARADAELPEKVDTERDADLLRSFDLDPQELADGLGGQAPAIG</sequence>
<keyword evidence="3" id="KW-1185">Reference proteome</keyword>
<evidence type="ECO:0000313" key="2">
    <source>
        <dbReference type="EMBL" id="TQM45918.1"/>
    </source>
</evidence>
<dbReference type="EMBL" id="VFPH01000001">
    <property type="protein sequence ID" value="TQM45918.1"/>
    <property type="molecule type" value="Genomic_DNA"/>
</dbReference>
<protein>
    <submittedName>
        <fullName evidence="2">Uncharacterized protein</fullName>
    </submittedName>
</protein>
<reference evidence="2 3" key="1">
    <citation type="submission" date="2019-06" db="EMBL/GenBank/DDBJ databases">
        <title>Sequencing the genomes of 1000 actinobacteria strains.</title>
        <authorList>
            <person name="Klenk H.-P."/>
        </authorList>
    </citation>
    <scope>NUCLEOTIDE SEQUENCE [LARGE SCALE GENOMIC DNA]</scope>
    <source>
        <strain evidence="2 3">DSM 45511</strain>
    </source>
</reference>
<dbReference type="Proteomes" id="UP000319818">
    <property type="component" value="Unassembled WGS sequence"/>
</dbReference>
<comment type="caution">
    <text evidence="2">The sequence shown here is derived from an EMBL/GenBank/DDBJ whole genome shotgun (WGS) entry which is preliminary data.</text>
</comment>
<dbReference type="OrthoDB" id="5196537at2"/>
<organism evidence="2 3">
    <name type="scientific">Pseudonocardia cypriaca</name>
    <dbReference type="NCBI Taxonomy" id="882449"/>
    <lineage>
        <taxon>Bacteria</taxon>
        <taxon>Bacillati</taxon>
        <taxon>Actinomycetota</taxon>
        <taxon>Actinomycetes</taxon>
        <taxon>Pseudonocardiales</taxon>
        <taxon>Pseudonocardiaceae</taxon>
        <taxon>Pseudonocardia</taxon>
    </lineage>
</organism>
<accession>A0A543GIJ8</accession>
<dbReference type="RefSeq" id="WP_142101823.1">
    <property type="nucleotide sequence ID" value="NZ_VFPH01000001.1"/>
</dbReference>